<evidence type="ECO:0000256" key="5">
    <source>
        <dbReference type="ARBA" id="ARBA00022989"/>
    </source>
</evidence>
<keyword evidence="6 7" id="KW-0472">Membrane</keyword>
<dbReference type="Gene3D" id="1.20.1740.10">
    <property type="entry name" value="Amino acid/polyamine transporter I"/>
    <property type="match status" value="1"/>
</dbReference>
<feature type="transmembrane region" description="Helical" evidence="7">
    <location>
        <begin position="46"/>
        <end position="70"/>
    </location>
</feature>
<accession>A0AA45WLB0</accession>
<keyword evidence="3 7" id="KW-0812">Transmembrane</keyword>
<dbReference type="GO" id="GO:0016020">
    <property type="term" value="C:membrane"/>
    <property type="evidence" value="ECO:0007669"/>
    <property type="project" value="UniProtKB-SubCell"/>
</dbReference>
<dbReference type="InterPro" id="IPR004840">
    <property type="entry name" value="Amino_acid_permease_CS"/>
</dbReference>
<sequence length="449" mass="48566">MGNQLKKQLLPRHVQMMALGGAIGTGIFQGSSETISAAGPGVIISYLAAGGLLFIVMSALAEMGMAIPGVDLRGFIHRAFGYRTSFVVGWLYFFLWIIVMALEIVAAGTFLHYWFSNVPVWALSLFSALFVIFINLFSVRLYGEIEFWLTGIKVVTLVVFILLSAALILGLIPVADPPSASNLTAHGGFIPLGWMGVISSLLIVIFSYGGTELVGLSITEMKDADHTLPKVMQGVIYRICLFYALPILLITMLVPWDQVGSQASPFVQVLSAVGLKGVAHVMNFIMLTAVISAANSGMYATSRMIYSLARGGEAPALFTRTSQTGVPVFGLMISGVGLLLGAFAAFIAKDSVFQYLMGIPGLTVLLIWILICLAQLKLRPTYDGQLKYRVAFFPYLTRLTVLILLVIFGFILADPKNLINNAVYLSVVAVLTLASLFIRPKTASQTVRS</sequence>
<evidence type="ECO:0000256" key="1">
    <source>
        <dbReference type="ARBA" id="ARBA00004141"/>
    </source>
</evidence>
<feature type="transmembrane region" description="Helical" evidence="7">
    <location>
        <begin position="353"/>
        <end position="374"/>
    </location>
</feature>
<dbReference type="PROSITE" id="PS00218">
    <property type="entry name" value="AMINO_ACID_PERMEASE_1"/>
    <property type="match status" value="1"/>
</dbReference>
<evidence type="ECO:0000313" key="9">
    <source>
        <dbReference type="EMBL" id="SMP10696.1"/>
    </source>
</evidence>
<dbReference type="RefSeq" id="WP_284724041.1">
    <property type="nucleotide sequence ID" value="NZ_FXTU01000002.1"/>
</dbReference>
<dbReference type="Proteomes" id="UP001157946">
    <property type="component" value="Unassembled WGS sequence"/>
</dbReference>
<dbReference type="FunFam" id="1.20.1740.10:FF:000001">
    <property type="entry name" value="Amino acid permease"/>
    <property type="match status" value="1"/>
</dbReference>
<evidence type="ECO:0000259" key="8">
    <source>
        <dbReference type="Pfam" id="PF00324"/>
    </source>
</evidence>
<proteinExistence type="predicted"/>
<keyword evidence="10" id="KW-1185">Reference proteome</keyword>
<feature type="transmembrane region" description="Helical" evidence="7">
    <location>
        <begin position="266"/>
        <end position="294"/>
    </location>
</feature>
<feature type="transmembrane region" description="Helical" evidence="7">
    <location>
        <begin position="235"/>
        <end position="254"/>
    </location>
</feature>
<dbReference type="Pfam" id="PF00324">
    <property type="entry name" value="AA_permease"/>
    <property type="match status" value="1"/>
</dbReference>
<evidence type="ECO:0000313" key="10">
    <source>
        <dbReference type="Proteomes" id="UP001157946"/>
    </source>
</evidence>
<dbReference type="PANTHER" id="PTHR43495">
    <property type="entry name" value="GABA PERMEASE"/>
    <property type="match status" value="1"/>
</dbReference>
<organism evidence="9 10">
    <name type="scientific">Laceyella tengchongensis</name>
    <dbReference type="NCBI Taxonomy" id="574699"/>
    <lineage>
        <taxon>Bacteria</taxon>
        <taxon>Bacillati</taxon>
        <taxon>Bacillota</taxon>
        <taxon>Bacilli</taxon>
        <taxon>Bacillales</taxon>
        <taxon>Thermoactinomycetaceae</taxon>
        <taxon>Laceyella</taxon>
    </lineage>
</organism>
<evidence type="ECO:0000256" key="2">
    <source>
        <dbReference type="ARBA" id="ARBA00022448"/>
    </source>
</evidence>
<evidence type="ECO:0000256" key="3">
    <source>
        <dbReference type="ARBA" id="ARBA00022692"/>
    </source>
</evidence>
<dbReference type="PANTHER" id="PTHR43495:SF5">
    <property type="entry name" value="GAMMA-AMINOBUTYRIC ACID PERMEASE"/>
    <property type="match status" value="1"/>
</dbReference>
<reference evidence="9" key="1">
    <citation type="submission" date="2017-05" db="EMBL/GenBank/DDBJ databases">
        <authorList>
            <person name="Varghese N."/>
            <person name="Submissions S."/>
        </authorList>
    </citation>
    <scope>NUCLEOTIDE SEQUENCE</scope>
    <source>
        <strain evidence="9">DSM 45262</strain>
    </source>
</reference>
<name>A0AA45WLB0_9BACL</name>
<feature type="transmembrane region" description="Helical" evidence="7">
    <location>
        <begin position="154"/>
        <end position="172"/>
    </location>
</feature>
<evidence type="ECO:0000256" key="7">
    <source>
        <dbReference type="SAM" id="Phobius"/>
    </source>
</evidence>
<gene>
    <name evidence="9" type="ORF">SAMN06265361_102203</name>
</gene>
<dbReference type="PIRSF" id="PIRSF006060">
    <property type="entry name" value="AA_transporter"/>
    <property type="match status" value="1"/>
</dbReference>
<evidence type="ECO:0000256" key="6">
    <source>
        <dbReference type="ARBA" id="ARBA00023136"/>
    </source>
</evidence>
<dbReference type="AlphaFoldDB" id="A0AA45WLB0"/>
<feature type="domain" description="Amino acid permease/ SLC12A" evidence="8">
    <location>
        <begin position="13"/>
        <end position="408"/>
    </location>
</feature>
<feature type="transmembrane region" description="Helical" evidence="7">
    <location>
        <begin position="395"/>
        <end position="413"/>
    </location>
</feature>
<keyword evidence="2" id="KW-0813">Transport</keyword>
<evidence type="ECO:0000256" key="4">
    <source>
        <dbReference type="ARBA" id="ARBA00022970"/>
    </source>
</evidence>
<feature type="transmembrane region" description="Helical" evidence="7">
    <location>
        <begin position="121"/>
        <end position="142"/>
    </location>
</feature>
<comment type="caution">
    <text evidence="9">The sequence shown here is derived from an EMBL/GenBank/DDBJ whole genome shotgun (WGS) entry which is preliminary data.</text>
</comment>
<feature type="transmembrane region" description="Helical" evidence="7">
    <location>
        <begin position="328"/>
        <end position="347"/>
    </location>
</feature>
<comment type="subcellular location">
    <subcellularLocation>
        <location evidence="1">Membrane</location>
        <topology evidence="1">Multi-pass membrane protein</topology>
    </subcellularLocation>
</comment>
<dbReference type="InterPro" id="IPR004841">
    <property type="entry name" value="AA-permease/SLC12A_dom"/>
</dbReference>
<protein>
    <submittedName>
        <fullName evidence="9">Amino acid/polyamine/organocation transporter, APC superfamily</fullName>
    </submittedName>
</protein>
<dbReference type="GO" id="GO:0006865">
    <property type="term" value="P:amino acid transport"/>
    <property type="evidence" value="ECO:0007669"/>
    <property type="project" value="UniProtKB-KW"/>
</dbReference>
<keyword evidence="5 7" id="KW-1133">Transmembrane helix</keyword>
<dbReference type="GO" id="GO:0055085">
    <property type="term" value="P:transmembrane transport"/>
    <property type="evidence" value="ECO:0007669"/>
    <property type="project" value="InterPro"/>
</dbReference>
<dbReference type="EMBL" id="FXTU01000002">
    <property type="protein sequence ID" value="SMP10696.1"/>
    <property type="molecule type" value="Genomic_DNA"/>
</dbReference>
<keyword evidence="4" id="KW-0029">Amino-acid transport</keyword>
<feature type="transmembrane region" description="Helical" evidence="7">
    <location>
        <begin position="192"/>
        <end position="214"/>
    </location>
</feature>
<feature type="transmembrane region" description="Helical" evidence="7">
    <location>
        <begin position="90"/>
        <end position="115"/>
    </location>
</feature>
<feature type="transmembrane region" description="Helical" evidence="7">
    <location>
        <begin position="419"/>
        <end position="438"/>
    </location>
</feature>